<proteinExistence type="predicted"/>
<sequence>MTMTFTVEQLAAATSAPYGNAQTYHQPLLDAMGRFDICSLQRQAAFLATVAVESAHLSAVEEGLYYKDASRLARIYPRAFKSMADAEPYARNPKGLSELLYKGMHGRGLVQLTWRKNYERAGESLGYDYVGNPALVTTPKHAALTAAWYWHDAKCNDPADKGDMTEVTRRVNGPALMHLAERKAQYETALKALT</sequence>
<dbReference type="Proteomes" id="UP000253204">
    <property type="component" value="Unassembled WGS sequence"/>
</dbReference>
<accession>A0A368TPF2</accession>
<dbReference type="GO" id="GO:0016998">
    <property type="term" value="P:cell wall macromolecule catabolic process"/>
    <property type="evidence" value="ECO:0007669"/>
    <property type="project" value="InterPro"/>
</dbReference>
<evidence type="ECO:0000259" key="1">
    <source>
        <dbReference type="Pfam" id="PF00182"/>
    </source>
</evidence>
<gene>
    <name evidence="2" type="ORF">DU506_18330</name>
</gene>
<dbReference type="Pfam" id="PF00182">
    <property type="entry name" value="Glyco_hydro_19"/>
    <property type="match status" value="1"/>
</dbReference>
<dbReference type="PANTHER" id="PTHR34408:SF1">
    <property type="entry name" value="GLYCOSYL HYDROLASE FAMILY 19 DOMAIN-CONTAINING PROTEIN HI_1415"/>
    <property type="match status" value="1"/>
</dbReference>
<dbReference type="InterPro" id="IPR023346">
    <property type="entry name" value="Lysozyme-like_dom_sf"/>
</dbReference>
<dbReference type="PANTHER" id="PTHR34408">
    <property type="entry name" value="FAMILY PROTEIN, PUTATIVE-RELATED"/>
    <property type="match status" value="1"/>
</dbReference>
<dbReference type="AlphaFoldDB" id="A0A368TPF2"/>
<name>A0A368TPF2_9GAMM</name>
<dbReference type="GO" id="GO:0006032">
    <property type="term" value="P:chitin catabolic process"/>
    <property type="evidence" value="ECO:0007669"/>
    <property type="project" value="InterPro"/>
</dbReference>
<dbReference type="Gene3D" id="1.10.530.10">
    <property type="match status" value="1"/>
</dbReference>
<keyword evidence="3" id="KW-1185">Reference proteome</keyword>
<dbReference type="OrthoDB" id="9798982at2"/>
<keyword evidence="2" id="KW-0378">Hydrolase</keyword>
<feature type="domain" description="Glycoside hydrolase family 19 catalytic" evidence="1">
    <location>
        <begin position="97"/>
        <end position="159"/>
    </location>
</feature>
<dbReference type="InterPro" id="IPR000726">
    <property type="entry name" value="Glyco_hydro_19_cat"/>
</dbReference>
<dbReference type="EMBL" id="QPIJ01000065">
    <property type="protein sequence ID" value="RCV86428.1"/>
    <property type="molecule type" value="Genomic_DNA"/>
</dbReference>
<organism evidence="2 3">
    <name type="scientific">Vreelandella rituensis</name>
    <dbReference type="NCBI Taxonomy" id="2282306"/>
    <lineage>
        <taxon>Bacteria</taxon>
        <taxon>Pseudomonadati</taxon>
        <taxon>Pseudomonadota</taxon>
        <taxon>Gammaproteobacteria</taxon>
        <taxon>Oceanospirillales</taxon>
        <taxon>Halomonadaceae</taxon>
        <taxon>Vreelandella</taxon>
    </lineage>
</organism>
<evidence type="ECO:0000313" key="3">
    <source>
        <dbReference type="Proteomes" id="UP000253204"/>
    </source>
</evidence>
<dbReference type="SUPFAM" id="SSF53955">
    <property type="entry name" value="Lysozyme-like"/>
    <property type="match status" value="1"/>
</dbReference>
<comment type="caution">
    <text evidence="2">The sequence shown here is derived from an EMBL/GenBank/DDBJ whole genome shotgun (WGS) entry which is preliminary data.</text>
</comment>
<dbReference type="GO" id="GO:0004568">
    <property type="term" value="F:chitinase activity"/>
    <property type="evidence" value="ECO:0007669"/>
    <property type="project" value="InterPro"/>
</dbReference>
<evidence type="ECO:0000313" key="2">
    <source>
        <dbReference type="EMBL" id="RCV86428.1"/>
    </source>
</evidence>
<reference evidence="2 3" key="1">
    <citation type="submission" date="2018-07" db="EMBL/GenBank/DDBJ databases">
        <title>Halomonas rutogse sp. nov., isolated from Lake TangqianCo on Tibetan Plateau.</title>
        <authorList>
            <person name="Lu H."/>
            <person name="Xing P."/>
            <person name="Wu Q."/>
        </authorList>
    </citation>
    <scope>NUCLEOTIDE SEQUENCE [LARGE SCALE GENOMIC DNA]</scope>
    <source>
        <strain evidence="2 3">TQ8S</strain>
    </source>
</reference>
<protein>
    <submittedName>
        <fullName evidence="2">Glycoside hydrolase family 19 protein</fullName>
    </submittedName>
</protein>
<dbReference type="InterPro" id="IPR052354">
    <property type="entry name" value="Cell_Wall_Dynamics_Protein"/>
</dbReference>